<dbReference type="InterPro" id="IPR012340">
    <property type="entry name" value="NA-bd_OB-fold"/>
</dbReference>
<dbReference type="GO" id="GO:0000781">
    <property type="term" value="C:chromosome, telomeric region"/>
    <property type="evidence" value="ECO:0007669"/>
    <property type="project" value="UniProtKB-SubCell"/>
</dbReference>
<sequence>MSNHSNKKPANYEPSINPNSLNNINVKLLAFDLNSLTQSHSLSSSSSRDSIVFYRKGIPISRVEVFGVVVTRDLKPDKFLRFSIDDGTGCVQCILWLNQMTSSYFSRRCPSDITVDDVVVERDPNYQILHWLDCVKLARKRYDVLSYKK</sequence>
<organism evidence="9 10">
    <name type="scientific">Chenopodium quinoa</name>
    <name type="common">Quinoa</name>
    <dbReference type="NCBI Taxonomy" id="63459"/>
    <lineage>
        <taxon>Eukaryota</taxon>
        <taxon>Viridiplantae</taxon>
        <taxon>Streptophyta</taxon>
        <taxon>Embryophyta</taxon>
        <taxon>Tracheophyta</taxon>
        <taxon>Spermatophyta</taxon>
        <taxon>Magnoliopsida</taxon>
        <taxon>eudicotyledons</taxon>
        <taxon>Gunneridae</taxon>
        <taxon>Pentapetalae</taxon>
        <taxon>Caryophyllales</taxon>
        <taxon>Chenopodiaceae</taxon>
        <taxon>Chenopodioideae</taxon>
        <taxon>Atripliceae</taxon>
        <taxon>Chenopodium</taxon>
    </lineage>
</organism>
<accession>A0A803LFN7</accession>
<dbReference type="Gramene" id="AUR62011993-RA">
    <property type="protein sequence ID" value="AUR62011993-RA:cds"/>
    <property type="gene ID" value="AUR62011993"/>
</dbReference>
<evidence type="ECO:0000256" key="1">
    <source>
        <dbReference type="ARBA" id="ARBA00004123"/>
    </source>
</evidence>
<dbReference type="GO" id="GO:0003677">
    <property type="term" value="F:DNA binding"/>
    <property type="evidence" value="ECO:0007669"/>
    <property type="project" value="UniProtKB-KW"/>
</dbReference>
<evidence type="ECO:0000313" key="10">
    <source>
        <dbReference type="Proteomes" id="UP000596660"/>
    </source>
</evidence>
<dbReference type="PANTHER" id="PTHR13989:SF33">
    <property type="entry name" value="CST COMPLEX SUBUNIT STN1"/>
    <property type="match status" value="1"/>
</dbReference>
<keyword evidence="4" id="KW-0158">Chromosome</keyword>
<dbReference type="Proteomes" id="UP000596660">
    <property type="component" value="Unplaced"/>
</dbReference>
<keyword evidence="10" id="KW-1185">Reference proteome</keyword>
<dbReference type="PANTHER" id="PTHR13989">
    <property type="entry name" value="REPLICATION PROTEIN A-RELATED"/>
    <property type="match status" value="1"/>
</dbReference>
<evidence type="ECO:0000256" key="2">
    <source>
        <dbReference type="ARBA" id="ARBA00004574"/>
    </source>
</evidence>
<evidence type="ECO:0000256" key="7">
    <source>
        <dbReference type="ARBA" id="ARBA00023242"/>
    </source>
</evidence>
<reference evidence="9" key="2">
    <citation type="submission" date="2021-03" db="UniProtKB">
        <authorList>
            <consortium name="EnsemblPlants"/>
        </authorList>
    </citation>
    <scope>IDENTIFICATION</scope>
</reference>
<evidence type="ECO:0000256" key="4">
    <source>
        <dbReference type="ARBA" id="ARBA00022454"/>
    </source>
</evidence>
<dbReference type="AlphaFoldDB" id="A0A803LFN7"/>
<keyword evidence="7" id="KW-0539">Nucleus</keyword>
<keyword evidence="6" id="KW-0238">DNA-binding</keyword>
<evidence type="ECO:0000256" key="6">
    <source>
        <dbReference type="ARBA" id="ARBA00023125"/>
    </source>
</evidence>
<dbReference type="SUPFAM" id="SSF50249">
    <property type="entry name" value="Nucleic acid-binding proteins"/>
    <property type="match status" value="1"/>
</dbReference>
<dbReference type="OMA" id="PELECFA"/>
<dbReference type="Gene3D" id="2.40.50.140">
    <property type="entry name" value="Nucleic acid-binding proteins"/>
    <property type="match status" value="1"/>
</dbReference>
<dbReference type="EnsemblPlants" id="AUR62011993-RA">
    <property type="protein sequence ID" value="AUR62011993-RA:cds"/>
    <property type="gene ID" value="AUR62011993"/>
</dbReference>
<proteinExistence type="predicted"/>
<keyword evidence="5" id="KW-0779">Telomere</keyword>
<comment type="subcellular location">
    <subcellularLocation>
        <location evidence="2">Chromosome</location>
        <location evidence="2">Telomere</location>
    </subcellularLocation>
    <subcellularLocation>
        <location evidence="1">Nucleus</location>
    </subcellularLocation>
</comment>
<evidence type="ECO:0000256" key="5">
    <source>
        <dbReference type="ARBA" id="ARBA00022895"/>
    </source>
</evidence>
<evidence type="ECO:0000256" key="8">
    <source>
        <dbReference type="ARBA" id="ARBA00030039"/>
    </source>
</evidence>
<evidence type="ECO:0000313" key="9">
    <source>
        <dbReference type="EnsemblPlants" id="AUR62011993-RA:cds"/>
    </source>
</evidence>
<name>A0A803LFN7_CHEQI</name>
<dbReference type="GO" id="GO:0005634">
    <property type="term" value="C:nucleus"/>
    <property type="evidence" value="ECO:0007669"/>
    <property type="project" value="UniProtKB-SubCell"/>
</dbReference>
<evidence type="ECO:0000256" key="3">
    <source>
        <dbReference type="ARBA" id="ARBA00017411"/>
    </source>
</evidence>
<reference evidence="9" key="1">
    <citation type="journal article" date="2017" name="Nature">
        <title>The genome of Chenopodium quinoa.</title>
        <authorList>
            <person name="Jarvis D.E."/>
            <person name="Ho Y.S."/>
            <person name="Lightfoot D.J."/>
            <person name="Schmoeckel S.M."/>
            <person name="Li B."/>
            <person name="Borm T.J.A."/>
            <person name="Ohyanagi H."/>
            <person name="Mineta K."/>
            <person name="Michell C.T."/>
            <person name="Saber N."/>
            <person name="Kharbatia N.M."/>
            <person name="Rupper R.R."/>
            <person name="Sharp A.R."/>
            <person name="Dally N."/>
            <person name="Boughton B.A."/>
            <person name="Woo Y.H."/>
            <person name="Gao G."/>
            <person name="Schijlen E.G.W.M."/>
            <person name="Guo X."/>
            <person name="Momin A.A."/>
            <person name="Negrao S."/>
            <person name="Al-Babili S."/>
            <person name="Gehring C."/>
            <person name="Roessner U."/>
            <person name="Jung C."/>
            <person name="Murphy K."/>
            <person name="Arold S.T."/>
            <person name="Gojobori T."/>
            <person name="van der Linden C.G."/>
            <person name="van Loo E.N."/>
            <person name="Jellen E.N."/>
            <person name="Maughan P.J."/>
            <person name="Tester M."/>
        </authorList>
    </citation>
    <scope>NUCLEOTIDE SEQUENCE [LARGE SCALE GENOMIC DNA]</scope>
    <source>
        <strain evidence="9">cv. PI 614886</strain>
    </source>
</reference>
<protein>
    <recommendedName>
        <fullName evidence="3">CST complex subunit STN1</fullName>
    </recommendedName>
    <alternativeName>
        <fullName evidence="8">Suppressor of cdc thirteen homolog</fullName>
    </alternativeName>
</protein>
<dbReference type="InterPro" id="IPR040260">
    <property type="entry name" value="RFA2-like"/>
</dbReference>